<proteinExistence type="predicted"/>
<name>A0AAW2LCZ3_9LAMI</name>
<accession>A0AAW2LCZ3</accession>
<dbReference type="AlphaFoldDB" id="A0AAW2LCZ3"/>
<organism evidence="2">
    <name type="scientific">Sesamum angustifolium</name>
    <dbReference type="NCBI Taxonomy" id="2727405"/>
    <lineage>
        <taxon>Eukaryota</taxon>
        <taxon>Viridiplantae</taxon>
        <taxon>Streptophyta</taxon>
        <taxon>Embryophyta</taxon>
        <taxon>Tracheophyta</taxon>
        <taxon>Spermatophyta</taxon>
        <taxon>Magnoliopsida</taxon>
        <taxon>eudicotyledons</taxon>
        <taxon>Gunneridae</taxon>
        <taxon>Pentapetalae</taxon>
        <taxon>asterids</taxon>
        <taxon>lamiids</taxon>
        <taxon>Lamiales</taxon>
        <taxon>Pedaliaceae</taxon>
        <taxon>Sesamum</taxon>
    </lineage>
</organism>
<dbReference type="EMBL" id="JACGWK010000014">
    <property type="protein sequence ID" value="KAL0317175.1"/>
    <property type="molecule type" value="Genomic_DNA"/>
</dbReference>
<gene>
    <name evidence="2" type="ORF">Sangu_2131800</name>
</gene>
<evidence type="ECO:0000313" key="2">
    <source>
        <dbReference type="EMBL" id="KAL0317175.1"/>
    </source>
</evidence>
<protein>
    <submittedName>
        <fullName evidence="2">Uncharacterized protein</fullName>
    </submittedName>
</protein>
<feature type="compositionally biased region" description="Basic and acidic residues" evidence="1">
    <location>
        <begin position="38"/>
        <end position="51"/>
    </location>
</feature>
<sequence length="83" mass="9634">MNRVVLEDFPYKVLGCRYPFNTFQVLFGDYPEEHKRGFENLPVEESRKRQGNDPAPIDDVGSDNKDPTKVQPMEELFTLELVS</sequence>
<reference evidence="2" key="2">
    <citation type="journal article" date="2024" name="Plant">
        <title>Genomic evolution and insights into agronomic trait innovations of Sesamum species.</title>
        <authorList>
            <person name="Miao H."/>
            <person name="Wang L."/>
            <person name="Qu L."/>
            <person name="Liu H."/>
            <person name="Sun Y."/>
            <person name="Le M."/>
            <person name="Wang Q."/>
            <person name="Wei S."/>
            <person name="Zheng Y."/>
            <person name="Lin W."/>
            <person name="Duan Y."/>
            <person name="Cao H."/>
            <person name="Xiong S."/>
            <person name="Wang X."/>
            <person name="Wei L."/>
            <person name="Li C."/>
            <person name="Ma Q."/>
            <person name="Ju M."/>
            <person name="Zhao R."/>
            <person name="Li G."/>
            <person name="Mu C."/>
            <person name="Tian Q."/>
            <person name="Mei H."/>
            <person name="Zhang T."/>
            <person name="Gao T."/>
            <person name="Zhang H."/>
        </authorList>
    </citation>
    <scope>NUCLEOTIDE SEQUENCE</scope>
    <source>
        <strain evidence="2">G01</strain>
    </source>
</reference>
<comment type="caution">
    <text evidence="2">The sequence shown here is derived from an EMBL/GenBank/DDBJ whole genome shotgun (WGS) entry which is preliminary data.</text>
</comment>
<reference evidence="2" key="1">
    <citation type="submission" date="2020-06" db="EMBL/GenBank/DDBJ databases">
        <authorList>
            <person name="Li T."/>
            <person name="Hu X."/>
            <person name="Zhang T."/>
            <person name="Song X."/>
            <person name="Zhang H."/>
            <person name="Dai N."/>
            <person name="Sheng W."/>
            <person name="Hou X."/>
            <person name="Wei L."/>
        </authorList>
    </citation>
    <scope>NUCLEOTIDE SEQUENCE</scope>
    <source>
        <strain evidence="2">G01</strain>
        <tissue evidence="2">Leaf</tissue>
    </source>
</reference>
<feature type="region of interest" description="Disordered" evidence="1">
    <location>
        <begin position="38"/>
        <end position="71"/>
    </location>
</feature>
<evidence type="ECO:0000256" key="1">
    <source>
        <dbReference type="SAM" id="MobiDB-lite"/>
    </source>
</evidence>